<accession>A0A401GEM2</accession>
<keyword evidence="2" id="KW-0507">mRNA processing</keyword>
<protein>
    <recommendedName>
        <fullName evidence="1">RNA-directed DNA polymerase</fullName>
        <ecNumber evidence="1">2.7.7.49</ecNumber>
    </recommendedName>
</protein>
<dbReference type="FunFam" id="3.30.70.270:FF:000020">
    <property type="entry name" value="Transposon Tf2-6 polyprotein-like Protein"/>
    <property type="match status" value="1"/>
</dbReference>
<dbReference type="InterPro" id="IPR043502">
    <property type="entry name" value="DNA/RNA_pol_sf"/>
</dbReference>
<dbReference type="CDD" id="cd00303">
    <property type="entry name" value="retropepsin_like"/>
    <property type="match status" value="1"/>
</dbReference>
<dbReference type="EMBL" id="BFAD01000003">
    <property type="protein sequence ID" value="GBE80620.1"/>
    <property type="molecule type" value="Genomic_DNA"/>
</dbReference>
<dbReference type="OrthoDB" id="2789199at2759"/>
<evidence type="ECO:0000256" key="7">
    <source>
        <dbReference type="ARBA" id="ARBA00022801"/>
    </source>
</evidence>
<keyword evidence="16" id="KW-1185">Reference proteome</keyword>
<dbReference type="Gene3D" id="1.10.340.70">
    <property type="match status" value="1"/>
</dbReference>
<feature type="region of interest" description="Disordered" evidence="11">
    <location>
        <begin position="1267"/>
        <end position="1336"/>
    </location>
</feature>
<feature type="domain" description="CCHC-type" evidence="12">
    <location>
        <begin position="303"/>
        <end position="318"/>
    </location>
</feature>
<dbReference type="InterPro" id="IPR041588">
    <property type="entry name" value="Integrase_H2C2"/>
</dbReference>
<feature type="domain" description="Reverse transcriptase" evidence="13">
    <location>
        <begin position="614"/>
        <end position="793"/>
    </location>
</feature>
<evidence type="ECO:0000259" key="12">
    <source>
        <dbReference type="PROSITE" id="PS50158"/>
    </source>
</evidence>
<evidence type="ECO:0000259" key="14">
    <source>
        <dbReference type="PROSITE" id="PS50994"/>
    </source>
</evidence>
<dbReference type="CDD" id="cd01647">
    <property type="entry name" value="RT_LTR"/>
    <property type="match status" value="1"/>
</dbReference>
<feature type="compositionally biased region" description="Low complexity" evidence="11">
    <location>
        <begin position="261"/>
        <end position="277"/>
    </location>
</feature>
<evidence type="ECO:0000259" key="13">
    <source>
        <dbReference type="PROSITE" id="PS50878"/>
    </source>
</evidence>
<dbReference type="InterPro" id="IPR021109">
    <property type="entry name" value="Peptidase_aspartic_dom_sf"/>
</dbReference>
<dbReference type="GO" id="GO:0003723">
    <property type="term" value="F:RNA binding"/>
    <property type="evidence" value="ECO:0007669"/>
    <property type="project" value="UniProtKB-KW"/>
</dbReference>
<dbReference type="Pfam" id="PF17917">
    <property type="entry name" value="RT_RNaseH"/>
    <property type="match status" value="1"/>
</dbReference>
<evidence type="ECO:0000313" key="16">
    <source>
        <dbReference type="Proteomes" id="UP000287166"/>
    </source>
</evidence>
<evidence type="ECO:0000256" key="3">
    <source>
        <dbReference type="ARBA" id="ARBA00022679"/>
    </source>
</evidence>
<feature type="region of interest" description="Disordered" evidence="11">
    <location>
        <begin position="261"/>
        <end position="292"/>
    </location>
</feature>
<dbReference type="EC" id="2.7.7.49" evidence="1"/>
<evidence type="ECO:0000256" key="5">
    <source>
        <dbReference type="ARBA" id="ARBA00022722"/>
    </source>
</evidence>
<dbReference type="GeneID" id="38777537"/>
<dbReference type="Gene3D" id="3.10.10.10">
    <property type="entry name" value="HIV Type 1 Reverse Transcriptase, subunit A, domain 1"/>
    <property type="match status" value="1"/>
</dbReference>
<dbReference type="InterPro" id="IPR001584">
    <property type="entry name" value="Integrase_cat-core"/>
</dbReference>
<dbReference type="SUPFAM" id="SSF57756">
    <property type="entry name" value="Retrovirus zinc finger-like domains"/>
    <property type="match status" value="1"/>
</dbReference>
<keyword evidence="3" id="KW-0808">Transferase</keyword>
<dbReference type="Pfam" id="PF00078">
    <property type="entry name" value="RVT_1"/>
    <property type="match status" value="1"/>
</dbReference>
<evidence type="ECO:0000256" key="10">
    <source>
        <dbReference type="PROSITE-ProRule" id="PRU00047"/>
    </source>
</evidence>
<evidence type="ECO:0000256" key="9">
    <source>
        <dbReference type="ARBA" id="ARBA00022918"/>
    </source>
</evidence>
<dbReference type="InterPro" id="IPR012337">
    <property type="entry name" value="RNaseH-like_sf"/>
</dbReference>
<dbReference type="InterPro" id="IPR036875">
    <property type="entry name" value="Znf_CCHC_sf"/>
</dbReference>
<dbReference type="GO" id="GO:0008270">
    <property type="term" value="F:zinc ion binding"/>
    <property type="evidence" value="ECO:0007669"/>
    <property type="project" value="UniProtKB-KW"/>
</dbReference>
<feature type="compositionally biased region" description="Polar residues" evidence="11">
    <location>
        <begin position="1316"/>
        <end position="1336"/>
    </location>
</feature>
<evidence type="ECO:0000256" key="1">
    <source>
        <dbReference type="ARBA" id="ARBA00012493"/>
    </source>
</evidence>
<sequence>MDPQAQLAALPAGLPEDTYHALEAILHDLDHCVTHAQAPALSANDIRIALEHGFANTQFNLPPAHFTLPPAPPPPPVSVHPGQFKVDLAHFHSKDSDDLGAWLTLIEDYLRGQHIPEVDWPLQVPMLFRGEAQHWYVAQKKKIGRGFTWAELRKALTDKFDTPLRVETLRNELRSIPEVDITFGDRLSNFLSRLPVEFAKDIRCDKPKNVKEMYFSAREIERLSNLHHVPAQHQNNTNGFRKKTKGFTHCLFSSSSSSLSAASSSPLAPPTSSSPSTGPVPMDLDAMEQPPPLKMKDRVSRVRCFNCNGLGHYSQNCRLPRKRRPPQELNLFEGSEPPLFTDCCEEPLELSVLGLSDDAPEPHLLPTYAVQLAPSVNAKPLQLASAIINTGAAYCYIKPSVVRRANLTTYPMTAHSVRGAGATTTSAWAHFTIKIGGWQKPICAFILDTDTLRFDMVIGQEWLQKYNAQPDWATHSWFLMDPRTCQVVRLHAMTVQQPLPLPRIAGVTASNRWASLVAAPLELYSLAEEPVTESPQETSGRKSPLAKIKSFGACLHARMKAKFPWLFRTKLGAPPAGRCEHVIDVTGTRPIRAHGRPLSPPEHEEVRKFVDEGLRDGIIEPSKSPWSAPLILIRKKDGKMRVCVDFRQLNNFTVRNAYPLPRIDDSYQNLCGAHFFTTLDLRSGYWQIPLSAASRPLTAFATRFGHYQFRVMPLGLCNAPATFQNFMNDLLRSHLDRCIMVYLDDIIIYSPNLPQHLTDVDWVLTRLGHQGLILHEDKCQWVQTELTYLGHIVFIAGVHPNPEKVQAITEWPRPNNVTRLRGFLNLTGYYRRFMKGFAKIAGPMYDVLKGNPQKRAEIKWSAPCEQAFVALKSRLTSAPLLSYPSPWCLFVLDVDASGHAIGGILHQSQNDFPKGEGDRSHFAFKESDLRPIAFESCRMTPTEQRYSTQEREMLVIDHCLQKWRSYVEGSPVVVRSDHESLKYFLSQKHLGRHLARFADNIAHFDVLIRYHPGRNPLAADALSRRDGQADVPDYEASGPLFVNPMEPAVDHDRSALFETLKKWREDLLRDVSAEPSRRGFLVRDGALFHSVDLGQGEVFLPVPVNLDEALRVIREVYTDLGHLGVRAVAEALKSRVWLPIVTELVEFVIRRCDACQFTQREAPPAQPLHPLPRTDVFDRWAFDFIGPLVKLKEGNEYILTAMDHGTDFAYATAIPRHSHIAVIALLRRLITTHGKPSTILTDNGEEFLSYPFQNYLQISPPTNLPFERAREPIPGPLPSASAVAGPATSSLNARKRQWRKESTRSRDISTTSSYSVPTQPLSASPSNSIPPSTSANSTILNNMSVLSAAPPSTEPVRENAPNEGDVTLLLGVRLRLLDDFEEWYPPPDLSAPNKPHVYFNDLRFEPSAFDNDPDFSLILTPYSAPAFKRYLEDAGLLTQYPELCFKLTHGFPLGNLAPIPESFTPNNLPSLHIHAEVIAEYISEELALGRFMGPFTRAQLEAKIGPFRSSPLQVATKVGACGEPDKFRICRHLSYKGTVGQSVNDEIDVKDYPTRWGKATDVAEIISAAPLDTQVATLDIAGAYHTIPVKPDHKRFLIVLFRGFFYVDHNVPFGLASASGLQGEVADATVDIWESLEVLPVVKWVDDFALFRSPCEIGSFTSSGFHYRYDLTHAKELIAPLCIPWHLTKGQEFADSFDYVGFHWDIVSRTISLPERKRLKYHAHLLLFLQTYENSQVSKKEAQRLIGKLSHITFVYLHGRSYMSNLFIWLRTFNNDFAPRYMRSSIISDLKWWLSTLMTASTPRSLSPRGSTRDYGIWVDASTSTGIGVIWNSYWDAWHSVEGWKVPGRDIGWLKGIAAEIAILIAYQLGIRDANILIRSDNDGIIGTFQKGRSNNMETNLCIRRSEEIFRTTGLSISLIYINTKDNLADPVSRGIYPADSFHLPLSISLPAAISPCNYGAGLLCFMQYCDQHAIGKSQCKPASESLLAAFAASAAGMISDKTLSNWLAGLHYWHTVNGAAWHGRDMLRHVRRGVAKLVPPDSKRAKWPPVTIEALTALKDGLNLSNAFDAAVWAIASIAFWCCCHLGELVIPSTNLFDALKHVSRLALPVTFGHLTNGVDYATFHIPWTKTTLQDGADISITARSHSTCSLAVLHHHLACNIEISASAPLFVFETAAGG</sequence>
<name>A0A401GEM2_9APHY</name>
<gene>
    <name evidence="15" type="ORF">SCP_0303350</name>
</gene>
<keyword evidence="7" id="KW-0378">Hydrolase</keyword>
<dbReference type="GO" id="GO:0003964">
    <property type="term" value="F:RNA-directed DNA polymerase activity"/>
    <property type="evidence" value="ECO:0007669"/>
    <property type="project" value="UniProtKB-KW"/>
</dbReference>
<keyword evidence="5" id="KW-0540">Nuclease</keyword>
<dbReference type="SUPFAM" id="SSF50630">
    <property type="entry name" value="Acid proteases"/>
    <property type="match status" value="1"/>
</dbReference>
<dbReference type="CDD" id="cd09274">
    <property type="entry name" value="RNase_HI_RT_Ty3"/>
    <property type="match status" value="1"/>
</dbReference>
<keyword evidence="10" id="KW-0479">Metal-binding</keyword>
<dbReference type="Gene3D" id="3.30.420.10">
    <property type="entry name" value="Ribonuclease H-like superfamily/Ribonuclease H"/>
    <property type="match status" value="1"/>
</dbReference>
<keyword evidence="10" id="KW-0863">Zinc-finger</keyword>
<dbReference type="PANTHER" id="PTHR37984">
    <property type="entry name" value="PROTEIN CBG26694"/>
    <property type="match status" value="1"/>
</dbReference>
<evidence type="ECO:0000256" key="8">
    <source>
        <dbReference type="ARBA" id="ARBA00022884"/>
    </source>
</evidence>
<dbReference type="SUPFAM" id="SSF53098">
    <property type="entry name" value="Ribonuclease H-like"/>
    <property type="match status" value="1"/>
</dbReference>
<keyword evidence="4" id="KW-0548">Nucleotidyltransferase</keyword>
<feature type="domain" description="Integrase catalytic" evidence="14">
    <location>
        <begin position="1168"/>
        <end position="1257"/>
    </location>
</feature>
<dbReference type="Gene3D" id="2.40.70.10">
    <property type="entry name" value="Acid Proteases"/>
    <property type="match status" value="1"/>
</dbReference>
<dbReference type="GO" id="GO:0006397">
    <property type="term" value="P:mRNA processing"/>
    <property type="evidence" value="ECO:0007669"/>
    <property type="project" value="UniProtKB-KW"/>
</dbReference>
<evidence type="ECO:0000256" key="4">
    <source>
        <dbReference type="ARBA" id="ARBA00022695"/>
    </source>
</evidence>
<dbReference type="Gene3D" id="3.30.70.270">
    <property type="match status" value="2"/>
</dbReference>
<dbReference type="SUPFAM" id="SSF56672">
    <property type="entry name" value="DNA/RNA polymerases"/>
    <property type="match status" value="2"/>
</dbReference>
<dbReference type="GO" id="GO:0015074">
    <property type="term" value="P:DNA integration"/>
    <property type="evidence" value="ECO:0007669"/>
    <property type="project" value="InterPro"/>
</dbReference>
<dbReference type="GO" id="GO:0005634">
    <property type="term" value="C:nucleus"/>
    <property type="evidence" value="ECO:0007669"/>
    <property type="project" value="UniProtKB-ARBA"/>
</dbReference>
<dbReference type="InterPro" id="IPR041373">
    <property type="entry name" value="RT_RNaseH"/>
</dbReference>
<organism evidence="15 16">
    <name type="scientific">Sparassis crispa</name>
    <dbReference type="NCBI Taxonomy" id="139825"/>
    <lineage>
        <taxon>Eukaryota</taxon>
        <taxon>Fungi</taxon>
        <taxon>Dikarya</taxon>
        <taxon>Basidiomycota</taxon>
        <taxon>Agaricomycotina</taxon>
        <taxon>Agaricomycetes</taxon>
        <taxon>Polyporales</taxon>
        <taxon>Sparassidaceae</taxon>
        <taxon>Sparassis</taxon>
    </lineage>
</organism>
<evidence type="ECO:0000256" key="11">
    <source>
        <dbReference type="SAM" id="MobiDB-lite"/>
    </source>
</evidence>
<dbReference type="PROSITE" id="PS50878">
    <property type="entry name" value="RT_POL"/>
    <property type="match status" value="1"/>
</dbReference>
<dbReference type="GO" id="GO:0004519">
    <property type="term" value="F:endonuclease activity"/>
    <property type="evidence" value="ECO:0007669"/>
    <property type="project" value="UniProtKB-KW"/>
</dbReference>
<reference evidence="15 16" key="1">
    <citation type="journal article" date="2018" name="Sci. Rep.">
        <title>Genome sequence of the cauliflower mushroom Sparassis crispa (Hanabiratake) and its association with beneficial usage.</title>
        <authorList>
            <person name="Kiyama R."/>
            <person name="Furutani Y."/>
            <person name="Kawaguchi K."/>
            <person name="Nakanishi T."/>
        </authorList>
    </citation>
    <scope>NUCLEOTIDE SEQUENCE [LARGE SCALE GENOMIC DNA]</scope>
</reference>
<dbReference type="Proteomes" id="UP000287166">
    <property type="component" value="Unassembled WGS sequence"/>
</dbReference>
<keyword evidence="9" id="KW-0695">RNA-directed DNA polymerase</keyword>
<dbReference type="RefSeq" id="XP_027611533.1">
    <property type="nucleotide sequence ID" value="XM_027755732.1"/>
</dbReference>
<proteinExistence type="predicted"/>
<dbReference type="InterPro" id="IPR050951">
    <property type="entry name" value="Retrovirus_Pol_polyprotein"/>
</dbReference>
<dbReference type="PROSITE" id="PS50158">
    <property type="entry name" value="ZF_CCHC"/>
    <property type="match status" value="1"/>
</dbReference>
<dbReference type="PROSITE" id="PS50994">
    <property type="entry name" value="INTEGRASE"/>
    <property type="match status" value="1"/>
</dbReference>
<evidence type="ECO:0000256" key="6">
    <source>
        <dbReference type="ARBA" id="ARBA00022759"/>
    </source>
</evidence>
<dbReference type="PANTHER" id="PTHR37984:SF5">
    <property type="entry name" value="PROTEIN NYNRIN-LIKE"/>
    <property type="match status" value="1"/>
</dbReference>
<dbReference type="InParanoid" id="A0A401GEM2"/>
<keyword evidence="6" id="KW-0255">Endonuclease</keyword>
<evidence type="ECO:0000313" key="15">
    <source>
        <dbReference type="EMBL" id="GBE80620.1"/>
    </source>
</evidence>
<evidence type="ECO:0000256" key="2">
    <source>
        <dbReference type="ARBA" id="ARBA00022664"/>
    </source>
</evidence>
<dbReference type="Pfam" id="PF17921">
    <property type="entry name" value="Integrase_H2C2"/>
    <property type="match status" value="1"/>
</dbReference>
<comment type="caution">
    <text evidence="15">The sequence shown here is derived from an EMBL/GenBank/DDBJ whole genome shotgun (WGS) entry which is preliminary data.</text>
</comment>
<dbReference type="InterPro" id="IPR001878">
    <property type="entry name" value="Znf_CCHC"/>
</dbReference>
<keyword evidence="8" id="KW-0694">RNA-binding</keyword>
<dbReference type="InterPro" id="IPR043128">
    <property type="entry name" value="Rev_trsase/Diguanyl_cyclase"/>
</dbReference>
<dbReference type="InterPro" id="IPR000477">
    <property type="entry name" value="RT_dom"/>
</dbReference>
<keyword evidence="10" id="KW-0862">Zinc</keyword>
<dbReference type="InterPro" id="IPR036397">
    <property type="entry name" value="RNaseH_sf"/>
</dbReference>
<dbReference type="GO" id="GO:0016787">
    <property type="term" value="F:hydrolase activity"/>
    <property type="evidence" value="ECO:0007669"/>
    <property type="project" value="UniProtKB-KW"/>
</dbReference>